<dbReference type="Proteomes" id="UP000326554">
    <property type="component" value="Unassembled WGS sequence"/>
</dbReference>
<keyword evidence="2" id="KW-0808">Transferase</keyword>
<keyword evidence="3" id="KW-1185">Reference proteome</keyword>
<dbReference type="EMBL" id="VYQE01000001">
    <property type="protein sequence ID" value="KAA9010567.1"/>
    <property type="molecule type" value="Genomic_DNA"/>
</dbReference>
<reference evidence="2 3" key="1">
    <citation type="submission" date="2019-09" db="EMBL/GenBank/DDBJ databases">
        <authorList>
            <person name="Park J.-S."/>
            <person name="Choi H.-J."/>
        </authorList>
    </citation>
    <scope>NUCLEOTIDE SEQUENCE [LARGE SCALE GENOMIC DNA]</scope>
    <source>
        <strain evidence="2 3">176SS1-4</strain>
    </source>
</reference>
<accession>A0A5J5GR70</accession>
<dbReference type="Pfam" id="PF00583">
    <property type="entry name" value="Acetyltransf_1"/>
    <property type="match status" value="1"/>
</dbReference>
<dbReference type="RefSeq" id="WP_150444053.1">
    <property type="nucleotide sequence ID" value="NZ_VYQE01000001.1"/>
</dbReference>
<feature type="domain" description="N-acetyltransferase" evidence="1">
    <location>
        <begin position="133"/>
        <end position="276"/>
    </location>
</feature>
<sequence length="276" mass="29501">MRRAGQSDLPGIRRLLEAHVERTMFPLSNLLRHGLDGPAEYAPSFWVAGRQGVTDALALNRNGSVNPCLPSQDWAAAARALSGAAVSAVIGPADESRPLIERLGLAGRPTMLDRDDPHFAMKLQDLAVPDGPGELIPLAEADRETMLRWRIAYEVEALGLSPESAERTGADSLAKILEAGSHRVLVDDGRPLAMTGFNSALPEIVQIGGVYTPPKLRGEGHARRAVALHLAEARAAGATRATLFAAGEAGVRAYTAIGFRRIGAFTLFLLKDRVHV</sequence>
<evidence type="ECO:0000259" key="1">
    <source>
        <dbReference type="PROSITE" id="PS51186"/>
    </source>
</evidence>
<comment type="caution">
    <text evidence="2">The sequence shown here is derived from an EMBL/GenBank/DDBJ whole genome shotgun (WGS) entry which is preliminary data.</text>
</comment>
<dbReference type="AlphaFoldDB" id="A0A5J5GR70"/>
<dbReference type="InterPro" id="IPR000182">
    <property type="entry name" value="GNAT_dom"/>
</dbReference>
<protein>
    <submittedName>
        <fullName evidence="2">N-acetyltransferase</fullName>
    </submittedName>
</protein>
<dbReference type="PROSITE" id="PS51186">
    <property type="entry name" value="GNAT"/>
    <property type="match status" value="1"/>
</dbReference>
<name>A0A5J5GR70_9RHOB</name>
<dbReference type="SUPFAM" id="SSF55729">
    <property type="entry name" value="Acyl-CoA N-acyltransferases (Nat)"/>
    <property type="match status" value="1"/>
</dbReference>
<proteinExistence type="predicted"/>
<evidence type="ECO:0000313" key="3">
    <source>
        <dbReference type="Proteomes" id="UP000326554"/>
    </source>
</evidence>
<dbReference type="Gene3D" id="3.40.630.30">
    <property type="match status" value="1"/>
</dbReference>
<evidence type="ECO:0000313" key="2">
    <source>
        <dbReference type="EMBL" id="KAA9010567.1"/>
    </source>
</evidence>
<organism evidence="2 3">
    <name type="scientific">Histidinibacterium aquaticum</name>
    <dbReference type="NCBI Taxonomy" id="2613962"/>
    <lineage>
        <taxon>Bacteria</taxon>
        <taxon>Pseudomonadati</taxon>
        <taxon>Pseudomonadota</taxon>
        <taxon>Alphaproteobacteria</taxon>
        <taxon>Rhodobacterales</taxon>
        <taxon>Paracoccaceae</taxon>
        <taxon>Histidinibacterium</taxon>
    </lineage>
</organism>
<dbReference type="InterPro" id="IPR016181">
    <property type="entry name" value="Acyl_CoA_acyltransferase"/>
</dbReference>
<dbReference type="GO" id="GO:0016747">
    <property type="term" value="F:acyltransferase activity, transferring groups other than amino-acyl groups"/>
    <property type="evidence" value="ECO:0007669"/>
    <property type="project" value="InterPro"/>
</dbReference>
<gene>
    <name evidence="2" type="ORF">F3S47_04835</name>
</gene>